<dbReference type="RefSeq" id="WP_012110200.1">
    <property type="nucleotide sequence ID" value="NC_009719.1"/>
</dbReference>
<feature type="binding site" evidence="11">
    <location>
        <position position="172"/>
    </location>
    <ligand>
        <name>pyrroloquinoline quinone</name>
        <dbReference type="ChEBI" id="CHEBI:58442"/>
    </ligand>
</feature>
<dbReference type="Proteomes" id="UP000006377">
    <property type="component" value="Chromosome"/>
</dbReference>
<dbReference type="AlphaFoldDB" id="A7HSP3"/>
<dbReference type="GO" id="GO:0016614">
    <property type="term" value="F:oxidoreductase activity, acting on CH-OH group of donors"/>
    <property type="evidence" value="ECO:0007669"/>
    <property type="project" value="InterPro"/>
</dbReference>
<protein>
    <submittedName>
        <fullName evidence="16">Pyrrolo-quinoline quinone</fullName>
    </submittedName>
</protein>
<dbReference type="GO" id="GO:0009055">
    <property type="term" value="F:electron transfer activity"/>
    <property type="evidence" value="ECO:0007669"/>
    <property type="project" value="InterPro"/>
</dbReference>
<dbReference type="InterPro" id="IPR018391">
    <property type="entry name" value="PQQ_b-propeller_rpt"/>
</dbReference>
<dbReference type="InterPro" id="IPR036909">
    <property type="entry name" value="Cyt_c-like_dom_sf"/>
</dbReference>
<keyword evidence="14" id="KW-1133">Transmembrane helix</keyword>
<keyword evidence="2 11" id="KW-0349">Heme</keyword>
<evidence type="ECO:0000256" key="3">
    <source>
        <dbReference type="ARBA" id="ARBA00022723"/>
    </source>
</evidence>
<evidence type="ECO:0000313" key="16">
    <source>
        <dbReference type="EMBL" id="ABS62926.1"/>
    </source>
</evidence>
<evidence type="ECO:0000256" key="12">
    <source>
        <dbReference type="PIRSR" id="PIRSR617512-3"/>
    </source>
</evidence>
<evidence type="ECO:0000256" key="14">
    <source>
        <dbReference type="SAM" id="Phobius"/>
    </source>
</evidence>
<dbReference type="Pfam" id="PF01011">
    <property type="entry name" value="PQQ"/>
    <property type="match status" value="2"/>
</dbReference>
<dbReference type="SUPFAM" id="SSF46626">
    <property type="entry name" value="Cytochrome c"/>
    <property type="match status" value="1"/>
</dbReference>
<sequence length="738" mass="80121">MADLGKMWPVAVNAAAGLVLAGFIGWQFVGGGEDEQVAEAPPAVEAPAASAPIEADRIEGAVGVDAERIINADKEPGNWLAHGRTYDEQRFSPLDQITPENIGQLSLAWALDTDTARGLEATPIVVDGTMYMSLIWGITIAVDAKSGEELWRFDPEVPGEWGRYGCCDVVNRGVAVWKGRVYVASFDGRLFALDAKDGSVVWEVNTIPGAPYTITGAPRVFDDMVVIGNGGGEYGVRGYITAYDTETGEERWRFYTVPGDPSLPLEHPELEAAVPTWKGGEWWKVGGGGTAWDSMVYEPETGTLFVGTGNGSPWTREIRSPGGGDNLYISSILALDAKTGRMKWYYQTTPGDNWDYTATQPLMLADIEIGGEPRKVIMQAPKNGFFYVLDRETGKLISANPFSTVTWASHVDLETGRPVETGEGEYGDRTAFVLPSANGAHNWHPMAFHPGTGLVYIPTQDIAGIYSLSEQWKTEKKFTPKENWWNTGIDWTDYIDAINALPELPMEKGYLKAWNPATGEVEWQAEYPAPLNGGVLATAGNLVFQGTADGYLYAYKADTGEQVWAQHIQTGIVAPPVTYLVDGEQYIAVLAGWGGVNIVSGDARTSAAAKYGNQGRLLTFKLGGGGVLPKLAMLDQSIPEWPPLTASEETVRQGEIGYSTYCMLCHGALAVSPGVTPDLRRMGESTREHIQDIVRGGILSDNGMASFADHLSEEDVDAILSYVQKRALEDRARQQPTN</sequence>
<keyword evidence="3 12" id="KW-0479">Metal-binding</keyword>
<dbReference type="CDD" id="cd10279">
    <property type="entry name" value="PQQ_ADH_II"/>
    <property type="match status" value="1"/>
</dbReference>
<evidence type="ECO:0000256" key="5">
    <source>
        <dbReference type="ARBA" id="ARBA00022837"/>
    </source>
</evidence>
<evidence type="ECO:0000256" key="6">
    <source>
        <dbReference type="ARBA" id="ARBA00022891"/>
    </source>
</evidence>
<dbReference type="EMBL" id="CP000774">
    <property type="protein sequence ID" value="ABS62926.1"/>
    <property type="molecule type" value="Genomic_DNA"/>
</dbReference>
<feature type="transmembrane region" description="Helical" evidence="14">
    <location>
        <begin position="7"/>
        <end position="29"/>
    </location>
</feature>
<comment type="cofactor">
    <cofactor evidence="11">
        <name>heme c</name>
        <dbReference type="ChEBI" id="CHEBI:61717"/>
    </cofactor>
    <text evidence="11">Binds 1 heme c group per subunit.</text>
</comment>
<proteinExistence type="inferred from homology"/>
<reference evidence="16 17" key="1">
    <citation type="journal article" date="2011" name="Stand. Genomic Sci.">
        <title>Complete genome sequence of Parvibaculum lavamentivorans type strain (DS-1(T)).</title>
        <authorList>
            <person name="Schleheck D."/>
            <person name="Weiss M."/>
            <person name="Pitluck S."/>
            <person name="Bruce D."/>
            <person name="Land M.L."/>
            <person name="Han S."/>
            <person name="Saunders E."/>
            <person name="Tapia R."/>
            <person name="Detter C."/>
            <person name="Brettin T."/>
            <person name="Han J."/>
            <person name="Woyke T."/>
            <person name="Goodwin L."/>
            <person name="Pennacchio L."/>
            <person name="Nolan M."/>
            <person name="Cook A.M."/>
            <person name="Kjelleberg S."/>
            <person name="Thomas T."/>
        </authorList>
    </citation>
    <scope>NUCLEOTIDE SEQUENCE [LARGE SCALE GENOMIC DNA]</scope>
    <source>
        <strain evidence="17">DS-1 / DSM 13023 / NCIMB 13966</strain>
    </source>
</reference>
<gene>
    <name evidence="16" type="ordered locus">Plav_1306</name>
</gene>
<evidence type="ECO:0000256" key="4">
    <source>
        <dbReference type="ARBA" id="ARBA00022729"/>
    </source>
</evidence>
<dbReference type="eggNOG" id="COG4993">
    <property type="taxonomic scope" value="Bacteria"/>
</dbReference>
<evidence type="ECO:0000256" key="8">
    <source>
        <dbReference type="ARBA" id="ARBA00023004"/>
    </source>
</evidence>
<feature type="active site" description="Proton acceptor" evidence="10">
    <location>
        <position position="355"/>
    </location>
</feature>
<organism evidence="16 17">
    <name type="scientific">Parvibaculum lavamentivorans (strain DS-1 / DSM 13023 / NCIMB 13966)</name>
    <dbReference type="NCBI Taxonomy" id="402881"/>
    <lineage>
        <taxon>Bacteria</taxon>
        <taxon>Pseudomonadati</taxon>
        <taxon>Pseudomonadota</taxon>
        <taxon>Alphaproteobacteria</taxon>
        <taxon>Hyphomicrobiales</taxon>
        <taxon>Parvibaculaceae</taxon>
        <taxon>Parvibaculum</taxon>
    </lineage>
</organism>
<dbReference type="InterPro" id="IPR009056">
    <property type="entry name" value="Cyt_c-like_dom"/>
</dbReference>
<dbReference type="InterPro" id="IPR017512">
    <property type="entry name" value="PQQ_MeOH/EtOH_DH"/>
</dbReference>
<feature type="binding site" description="axial binding residue" evidence="12">
    <location>
        <position position="666"/>
    </location>
    <ligand>
        <name>heme c</name>
        <dbReference type="ChEBI" id="CHEBI:61717"/>
    </ligand>
    <ligandPart>
        <name>Fe</name>
        <dbReference type="ChEBI" id="CHEBI:18248"/>
    </ligandPart>
</feature>
<keyword evidence="7" id="KW-0560">Oxidoreductase</keyword>
<evidence type="ECO:0000256" key="13">
    <source>
        <dbReference type="PIRSR" id="PIRSR617512-4"/>
    </source>
</evidence>
<dbReference type="KEGG" id="pla:Plav_1306"/>
<dbReference type="InterPro" id="IPR002372">
    <property type="entry name" value="PQQ_rpt_dom"/>
</dbReference>
<keyword evidence="5 12" id="KW-0106">Calcium</keyword>
<dbReference type="Gene3D" id="2.140.10.10">
    <property type="entry name" value="Quinoprotein alcohol dehydrogenase-like superfamily"/>
    <property type="match status" value="1"/>
</dbReference>
<feature type="binding site" description="covalent" evidence="11">
    <location>
        <position position="665"/>
    </location>
    <ligand>
        <name>heme c</name>
        <dbReference type="ChEBI" id="CHEBI:61717"/>
    </ligand>
</feature>
<dbReference type="Pfam" id="PF13442">
    <property type="entry name" value="Cytochrome_CBB3"/>
    <property type="match status" value="1"/>
</dbReference>
<evidence type="ECO:0000313" key="17">
    <source>
        <dbReference type="Proteomes" id="UP000006377"/>
    </source>
</evidence>
<keyword evidence="14" id="KW-0812">Transmembrane</keyword>
<keyword evidence="14" id="KW-0472">Membrane</keyword>
<feature type="binding site" evidence="12">
    <location>
        <position position="310"/>
    </location>
    <ligand>
        <name>Ca(2+)</name>
        <dbReference type="ChEBI" id="CHEBI:29108"/>
    </ligand>
</feature>
<comment type="cofactor">
    <cofactor evidence="12">
        <name>Ca(2+)</name>
        <dbReference type="ChEBI" id="CHEBI:29108"/>
    </cofactor>
    <text evidence="12">Binds 1 Ca(2+) ion per subunit.</text>
</comment>
<comment type="similarity">
    <text evidence="1">Belongs to the bacterial PQQ dehydrogenase family.</text>
</comment>
<keyword evidence="8 12" id="KW-0408">Iron</keyword>
<dbReference type="GO" id="GO:0020037">
    <property type="term" value="F:heme binding"/>
    <property type="evidence" value="ECO:0007669"/>
    <property type="project" value="InterPro"/>
</dbReference>
<feature type="binding site" description="covalent" evidence="11">
    <location>
        <position position="662"/>
    </location>
    <ligand>
        <name>heme c</name>
        <dbReference type="ChEBI" id="CHEBI:61717"/>
    </ligand>
</feature>
<keyword evidence="6 11" id="KW-0634">PQQ</keyword>
<dbReference type="STRING" id="402881.Plav_1306"/>
<feature type="binding site" description="axial binding residue" evidence="12">
    <location>
        <position position="704"/>
    </location>
    <ligand>
        <name>heme c</name>
        <dbReference type="ChEBI" id="CHEBI:61717"/>
    </ligand>
    <ligandPart>
        <name>Fe</name>
        <dbReference type="ChEBI" id="CHEBI:18248"/>
    </ligandPart>
</feature>
<feature type="binding site" evidence="11">
    <location>
        <position position="290"/>
    </location>
    <ligand>
        <name>pyrroloquinoline quinone</name>
        <dbReference type="ChEBI" id="CHEBI:58442"/>
    </ligand>
</feature>
<feature type="binding site" evidence="11">
    <location>
        <position position="596"/>
    </location>
    <ligand>
        <name>pyrroloquinoline quinone</name>
        <dbReference type="ChEBI" id="CHEBI:58442"/>
    </ligand>
</feature>
<evidence type="ECO:0000256" key="11">
    <source>
        <dbReference type="PIRSR" id="PIRSR617512-2"/>
    </source>
</evidence>
<feature type="disulfide bond" evidence="13">
    <location>
        <begin position="166"/>
        <end position="167"/>
    </location>
</feature>
<keyword evidence="4" id="KW-0732">Signal</keyword>
<dbReference type="SUPFAM" id="SSF50998">
    <property type="entry name" value="Quinoprotein alcohol dehydrogenase-like"/>
    <property type="match status" value="1"/>
</dbReference>
<dbReference type="PROSITE" id="PS51007">
    <property type="entry name" value="CYTC"/>
    <property type="match status" value="1"/>
</dbReference>
<evidence type="ECO:0000256" key="2">
    <source>
        <dbReference type="ARBA" id="ARBA00022617"/>
    </source>
</evidence>
<dbReference type="GO" id="GO:0016020">
    <property type="term" value="C:membrane"/>
    <property type="evidence" value="ECO:0007669"/>
    <property type="project" value="InterPro"/>
</dbReference>
<dbReference type="GO" id="GO:0005509">
    <property type="term" value="F:calcium ion binding"/>
    <property type="evidence" value="ECO:0007669"/>
    <property type="project" value="InterPro"/>
</dbReference>
<feature type="binding site" evidence="11">
    <location>
        <position position="382"/>
    </location>
    <ligand>
        <name>pyrroloquinoline quinone</name>
        <dbReference type="ChEBI" id="CHEBI:58442"/>
    </ligand>
</feature>
<dbReference type="PANTHER" id="PTHR32303">
    <property type="entry name" value="QUINOPROTEIN ALCOHOL DEHYDROGENASE (CYTOCHROME C)"/>
    <property type="match status" value="1"/>
</dbReference>
<evidence type="ECO:0000259" key="15">
    <source>
        <dbReference type="PROSITE" id="PS51007"/>
    </source>
</evidence>
<evidence type="ECO:0000256" key="9">
    <source>
        <dbReference type="ARBA" id="ARBA00023157"/>
    </source>
</evidence>
<evidence type="ECO:0000256" key="7">
    <source>
        <dbReference type="ARBA" id="ARBA00023002"/>
    </source>
</evidence>
<comment type="cofactor">
    <cofactor evidence="11">
        <name>pyrroloquinoline quinone</name>
        <dbReference type="ChEBI" id="CHEBI:58442"/>
    </cofactor>
    <text evidence="11">Binds 1 PQQ group per subunit.</text>
</comment>
<feature type="binding site" evidence="12">
    <location>
        <position position="233"/>
    </location>
    <ligand>
        <name>Ca(2+)</name>
        <dbReference type="ChEBI" id="CHEBI:29108"/>
    </ligand>
</feature>
<feature type="binding site" evidence="11">
    <location>
        <position position="120"/>
    </location>
    <ligand>
        <name>pyrroloquinoline quinone</name>
        <dbReference type="ChEBI" id="CHEBI:58442"/>
    </ligand>
</feature>
<keyword evidence="9 13" id="KW-1015">Disulfide bond</keyword>
<evidence type="ECO:0000256" key="10">
    <source>
        <dbReference type="PIRSR" id="PIRSR617512-1"/>
    </source>
</evidence>
<dbReference type="HOGENOM" id="CLU_018478_0_1_5"/>
<dbReference type="Gene3D" id="1.10.760.10">
    <property type="entry name" value="Cytochrome c-like domain"/>
    <property type="match status" value="1"/>
</dbReference>
<name>A7HSP3_PARL1</name>
<accession>A7HSP3</accession>
<feature type="binding site" evidence="11">
    <location>
        <position position="215"/>
    </location>
    <ligand>
        <name>pyrroloquinoline quinone</name>
        <dbReference type="ChEBI" id="CHEBI:58442"/>
    </ligand>
</feature>
<dbReference type="NCBIfam" id="TIGR03075">
    <property type="entry name" value="PQQ_enz_alc_DH"/>
    <property type="match status" value="1"/>
</dbReference>
<keyword evidence="17" id="KW-1185">Reference proteome</keyword>
<feature type="binding site" evidence="12">
    <location>
        <position position="355"/>
    </location>
    <ligand>
        <name>Ca(2+)</name>
        <dbReference type="ChEBI" id="CHEBI:29108"/>
    </ligand>
</feature>
<dbReference type="SMART" id="SM00564">
    <property type="entry name" value="PQQ"/>
    <property type="match status" value="6"/>
</dbReference>
<dbReference type="InterPro" id="IPR011047">
    <property type="entry name" value="Quinoprotein_ADH-like_sf"/>
</dbReference>
<feature type="domain" description="Cytochrome c" evidence="15">
    <location>
        <begin position="649"/>
        <end position="727"/>
    </location>
</feature>
<evidence type="ECO:0000256" key="1">
    <source>
        <dbReference type="ARBA" id="ARBA00008156"/>
    </source>
</evidence>
<feature type="binding site" evidence="11">
    <location>
        <begin position="442"/>
        <end position="443"/>
    </location>
    <ligand>
        <name>pyrroloquinoline quinone</name>
        <dbReference type="ChEBI" id="CHEBI:58442"/>
    </ligand>
</feature>
<dbReference type="eggNOG" id="COG2010">
    <property type="taxonomic scope" value="Bacteria"/>
</dbReference>